<proteinExistence type="predicted"/>
<organism evidence="1 2">
    <name type="scientific">Trematosphaeria pertusa</name>
    <dbReference type="NCBI Taxonomy" id="390896"/>
    <lineage>
        <taxon>Eukaryota</taxon>
        <taxon>Fungi</taxon>
        <taxon>Dikarya</taxon>
        <taxon>Ascomycota</taxon>
        <taxon>Pezizomycotina</taxon>
        <taxon>Dothideomycetes</taxon>
        <taxon>Pleosporomycetidae</taxon>
        <taxon>Pleosporales</taxon>
        <taxon>Massarineae</taxon>
        <taxon>Trematosphaeriaceae</taxon>
        <taxon>Trematosphaeria</taxon>
    </lineage>
</organism>
<reference evidence="1" key="1">
    <citation type="journal article" date="2020" name="Stud. Mycol.">
        <title>101 Dothideomycetes genomes: a test case for predicting lifestyles and emergence of pathogens.</title>
        <authorList>
            <person name="Haridas S."/>
            <person name="Albert R."/>
            <person name="Binder M."/>
            <person name="Bloem J."/>
            <person name="Labutti K."/>
            <person name="Salamov A."/>
            <person name="Andreopoulos B."/>
            <person name="Baker S."/>
            <person name="Barry K."/>
            <person name="Bills G."/>
            <person name="Bluhm B."/>
            <person name="Cannon C."/>
            <person name="Castanera R."/>
            <person name="Culley D."/>
            <person name="Daum C."/>
            <person name="Ezra D."/>
            <person name="Gonzalez J."/>
            <person name="Henrissat B."/>
            <person name="Kuo A."/>
            <person name="Liang C."/>
            <person name="Lipzen A."/>
            <person name="Lutzoni F."/>
            <person name="Magnuson J."/>
            <person name="Mondo S."/>
            <person name="Nolan M."/>
            <person name="Ohm R."/>
            <person name="Pangilinan J."/>
            <person name="Park H.-J."/>
            <person name="Ramirez L."/>
            <person name="Alfaro M."/>
            <person name="Sun H."/>
            <person name="Tritt A."/>
            <person name="Yoshinaga Y."/>
            <person name="Zwiers L.-H."/>
            <person name="Turgeon B."/>
            <person name="Goodwin S."/>
            <person name="Spatafora J."/>
            <person name="Crous P."/>
            <person name="Grigoriev I."/>
        </authorList>
    </citation>
    <scope>NUCLEOTIDE SEQUENCE</scope>
    <source>
        <strain evidence="1">CBS 122368</strain>
    </source>
</reference>
<accession>A0A6A6IHN0</accession>
<keyword evidence="2" id="KW-1185">Reference proteome</keyword>
<sequence length="171" mass="20258">MRLTPQGHPFVRTPHPSSWLSRAHWHRNTNLMQQQHCRHVQQHNQSIKYPPGHYNRHIRRLHLHLTDRAWDWRFLPRFSAGELGFPNLQHGEVGICGFHGYMDKARDAPTQKKAPDEMRDMPTVVTYTKVLVVRYRRRDSFSRDGLVDPMESIVFEKLSIQRRSNSTITET</sequence>
<dbReference type="EMBL" id="ML987195">
    <property type="protein sequence ID" value="KAF2249402.1"/>
    <property type="molecule type" value="Genomic_DNA"/>
</dbReference>
<dbReference type="AlphaFoldDB" id="A0A6A6IHN0"/>
<dbReference type="GeneID" id="54582394"/>
<dbReference type="RefSeq" id="XP_033684406.1">
    <property type="nucleotide sequence ID" value="XM_033829064.1"/>
</dbReference>
<gene>
    <name evidence="1" type="ORF">BU26DRAFT_519486</name>
</gene>
<protein>
    <submittedName>
        <fullName evidence="1">Uncharacterized protein</fullName>
    </submittedName>
</protein>
<evidence type="ECO:0000313" key="2">
    <source>
        <dbReference type="Proteomes" id="UP000800094"/>
    </source>
</evidence>
<dbReference type="Proteomes" id="UP000800094">
    <property type="component" value="Unassembled WGS sequence"/>
</dbReference>
<name>A0A6A6IHN0_9PLEO</name>
<evidence type="ECO:0000313" key="1">
    <source>
        <dbReference type="EMBL" id="KAF2249402.1"/>
    </source>
</evidence>